<reference evidence="1 2" key="1">
    <citation type="journal article" date="2013" name="Nat. Commun.">
        <title>The evolution and pathogenic mechanisms of the rice sheath blight pathogen.</title>
        <authorList>
            <person name="Zheng A."/>
            <person name="Lin R."/>
            <person name="Xu L."/>
            <person name="Qin P."/>
            <person name="Tang C."/>
            <person name="Ai P."/>
            <person name="Zhang D."/>
            <person name="Liu Y."/>
            <person name="Sun Z."/>
            <person name="Feng H."/>
            <person name="Wang Y."/>
            <person name="Chen Y."/>
            <person name="Liang X."/>
            <person name="Fu R."/>
            <person name="Li Q."/>
            <person name="Zhang J."/>
            <person name="Yu X."/>
            <person name="Xie Z."/>
            <person name="Ding L."/>
            <person name="Guan P."/>
            <person name="Tang J."/>
            <person name="Liang Y."/>
            <person name="Wang S."/>
            <person name="Deng Q."/>
            <person name="Li S."/>
            <person name="Zhu J."/>
            <person name="Wang L."/>
            <person name="Liu H."/>
            <person name="Li P."/>
        </authorList>
    </citation>
    <scope>NUCLEOTIDE SEQUENCE [LARGE SCALE GENOMIC DNA]</scope>
    <source>
        <strain evidence="2">AG-1 IA</strain>
    </source>
</reference>
<dbReference type="Proteomes" id="UP000011668">
    <property type="component" value="Unassembled WGS sequence"/>
</dbReference>
<evidence type="ECO:0000313" key="1">
    <source>
        <dbReference type="EMBL" id="ELU35728.1"/>
    </source>
</evidence>
<evidence type="ECO:0000313" key="2">
    <source>
        <dbReference type="Proteomes" id="UP000011668"/>
    </source>
</evidence>
<gene>
    <name evidence="1" type="ORF">AG1IA_10242</name>
</gene>
<name>L8WG24_THACA</name>
<sequence>MHPRTQRPKQSGFSSRKLYSNVIMETIVAPCIKRQDRGVRNLDHTRERGSEVETRVTQELRAVHEPKWGPICDSFCSVVGWVLNYDKFIPNAEGSVVEGV</sequence>
<dbReference type="AlphaFoldDB" id="L8WG24"/>
<keyword evidence="2" id="KW-1185">Reference proteome</keyword>
<dbReference type="HOGENOM" id="CLU_2307963_0_0_1"/>
<dbReference type="EMBL" id="AFRT01005504">
    <property type="protein sequence ID" value="ELU35728.1"/>
    <property type="molecule type" value="Genomic_DNA"/>
</dbReference>
<proteinExistence type="predicted"/>
<protein>
    <submittedName>
        <fullName evidence="1">Uncharacterized protein</fullName>
    </submittedName>
</protein>
<organism evidence="1 2">
    <name type="scientific">Thanatephorus cucumeris (strain AG1-IA)</name>
    <name type="common">Rice sheath blight fungus</name>
    <name type="synonym">Rhizoctonia solani</name>
    <dbReference type="NCBI Taxonomy" id="983506"/>
    <lineage>
        <taxon>Eukaryota</taxon>
        <taxon>Fungi</taxon>
        <taxon>Dikarya</taxon>
        <taxon>Basidiomycota</taxon>
        <taxon>Agaricomycotina</taxon>
        <taxon>Agaricomycetes</taxon>
        <taxon>Cantharellales</taxon>
        <taxon>Ceratobasidiaceae</taxon>
        <taxon>Rhizoctonia</taxon>
        <taxon>Rhizoctonia solani AG-1</taxon>
    </lineage>
</organism>
<accession>L8WG24</accession>
<comment type="caution">
    <text evidence="1">The sequence shown here is derived from an EMBL/GenBank/DDBJ whole genome shotgun (WGS) entry which is preliminary data.</text>
</comment>